<organism evidence="2 3">
    <name type="scientific">Rhizobium altiplani</name>
    <dbReference type="NCBI Taxonomy" id="1864509"/>
    <lineage>
        <taxon>Bacteria</taxon>
        <taxon>Pseudomonadati</taxon>
        <taxon>Pseudomonadota</taxon>
        <taxon>Alphaproteobacteria</taxon>
        <taxon>Hyphomicrobiales</taxon>
        <taxon>Rhizobiaceae</taxon>
        <taxon>Rhizobium/Agrobacterium group</taxon>
        <taxon>Rhizobium</taxon>
    </lineage>
</organism>
<reference evidence="2 3" key="1">
    <citation type="submission" date="2015-11" db="EMBL/GenBank/DDBJ databases">
        <title>Draft Genome Sequence of the Strain BR 10423 (Rhizobium sp.) isolated from nodules of Mimosa pudica.</title>
        <authorList>
            <person name="Barauna A.C."/>
            <person name="Zilli J.E."/>
            <person name="Simoes-Araujo J.L."/>
            <person name="Reis V.M."/>
            <person name="James E.K."/>
            <person name="Reis F.B.Jr."/>
            <person name="Rouws L.F."/>
            <person name="Passos S.R."/>
            <person name="Gois S.R."/>
        </authorList>
    </citation>
    <scope>NUCLEOTIDE SEQUENCE [LARGE SCALE GENOMIC DNA]</scope>
    <source>
        <strain evidence="2 3">BR10423</strain>
    </source>
</reference>
<dbReference type="Gene3D" id="3.40.50.1820">
    <property type="entry name" value="alpha/beta hydrolase"/>
    <property type="match status" value="1"/>
</dbReference>
<dbReference type="RefSeq" id="WP_062371972.1">
    <property type="nucleotide sequence ID" value="NZ_LNCD01000101.1"/>
</dbReference>
<sequence length="285" mass="32349">MFCGFELKTVDVGPGQLRVRHGGSGPPLLLLHGHPRTHMTWATVADLLSPYYTIVCPDLRGFGKSFQPQDSPDSHASSKREKAMDCLELMRTLGYHTFSVAGHDRGSYVAFRLAMDHPLAVKRLAVIDSIPIIDHLERMDWRFARDWYHWFFFSQELKPEAAINANPLGWYDAIKPGPMGKEAYDDVVSALTNPVVIHGMVEDYRAGLTVDWKHDVEDRKHGRKIQCPLLCLWSRFDDLVDHFGDPLQIWRSWANDVQGHPLDSGHHVAEENPQALAASLRLFFA</sequence>
<dbReference type="GO" id="GO:0016020">
    <property type="term" value="C:membrane"/>
    <property type="evidence" value="ECO:0007669"/>
    <property type="project" value="TreeGrafter"/>
</dbReference>
<dbReference type="OrthoDB" id="9812774at2"/>
<dbReference type="AlphaFoldDB" id="A0A109JFF1"/>
<dbReference type="PANTHER" id="PTHR43798">
    <property type="entry name" value="MONOACYLGLYCEROL LIPASE"/>
    <property type="match status" value="1"/>
</dbReference>
<dbReference type="EMBL" id="LNCD01000101">
    <property type="protein sequence ID" value="KWV47928.1"/>
    <property type="molecule type" value="Genomic_DNA"/>
</dbReference>
<keyword evidence="2" id="KW-0378">Hydrolase</keyword>
<dbReference type="InterPro" id="IPR000073">
    <property type="entry name" value="AB_hydrolase_1"/>
</dbReference>
<dbReference type="SUPFAM" id="SSF53474">
    <property type="entry name" value="alpha/beta-Hydrolases"/>
    <property type="match status" value="1"/>
</dbReference>
<gene>
    <name evidence="2" type="ORF">AS026_12690</name>
</gene>
<keyword evidence="3" id="KW-1185">Reference proteome</keyword>
<evidence type="ECO:0000313" key="3">
    <source>
        <dbReference type="Proteomes" id="UP000068164"/>
    </source>
</evidence>
<proteinExistence type="predicted"/>
<dbReference type="GO" id="GO:0016787">
    <property type="term" value="F:hydrolase activity"/>
    <property type="evidence" value="ECO:0007669"/>
    <property type="project" value="UniProtKB-KW"/>
</dbReference>
<feature type="domain" description="AB hydrolase-1" evidence="1">
    <location>
        <begin position="26"/>
        <end position="273"/>
    </location>
</feature>
<evidence type="ECO:0000259" key="1">
    <source>
        <dbReference type="Pfam" id="PF00561"/>
    </source>
</evidence>
<evidence type="ECO:0000313" key="2">
    <source>
        <dbReference type="EMBL" id="KWV47928.1"/>
    </source>
</evidence>
<comment type="caution">
    <text evidence="2">The sequence shown here is derived from an EMBL/GenBank/DDBJ whole genome shotgun (WGS) entry which is preliminary data.</text>
</comment>
<accession>A0A109JFF1</accession>
<dbReference type="Proteomes" id="UP000068164">
    <property type="component" value="Unassembled WGS sequence"/>
</dbReference>
<dbReference type="Pfam" id="PF00561">
    <property type="entry name" value="Abhydrolase_1"/>
    <property type="match status" value="1"/>
</dbReference>
<dbReference type="InterPro" id="IPR050266">
    <property type="entry name" value="AB_hydrolase_sf"/>
</dbReference>
<protein>
    <submittedName>
        <fullName evidence="2">Alpha/beta hydrolase</fullName>
    </submittedName>
</protein>
<name>A0A109JFF1_9HYPH</name>
<dbReference type="InterPro" id="IPR029058">
    <property type="entry name" value="AB_hydrolase_fold"/>
</dbReference>
<dbReference type="PANTHER" id="PTHR43798:SF33">
    <property type="entry name" value="HYDROLASE, PUTATIVE (AFU_ORTHOLOGUE AFUA_2G14860)-RELATED"/>
    <property type="match status" value="1"/>
</dbReference>